<name>A0A3N4J176_9PEZI</name>
<evidence type="ECO:0000313" key="3">
    <source>
        <dbReference type="Proteomes" id="UP000276215"/>
    </source>
</evidence>
<dbReference type="Proteomes" id="UP000276215">
    <property type="component" value="Unassembled WGS sequence"/>
</dbReference>
<gene>
    <name evidence="2" type="ORF">L873DRAFT_1818314</name>
</gene>
<organism evidence="2 3">
    <name type="scientific">Choiromyces venosus 120613-1</name>
    <dbReference type="NCBI Taxonomy" id="1336337"/>
    <lineage>
        <taxon>Eukaryota</taxon>
        <taxon>Fungi</taxon>
        <taxon>Dikarya</taxon>
        <taxon>Ascomycota</taxon>
        <taxon>Pezizomycotina</taxon>
        <taxon>Pezizomycetes</taxon>
        <taxon>Pezizales</taxon>
        <taxon>Tuberaceae</taxon>
        <taxon>Choiromyces</taxon>
    </lineage>
</organism>
<dbReference type="EMBL" id="ML120481">
    <property type="protein sequence ID" value="RPA92113.1"/>
    <property type="molecule type" value="Genomic_DNA"/>
</dbReference>
<protein>
    <submittedName>
        <fullName evidence="2">Uncharacterized protein</fullName>
    </submittedName>
</protein>
<proteinExistence type="predicted"/>
<accession>A0A3N4J176</accession>
<keyword evidence="3" id="KW-1185">Reference proteome</keyword>
<evidence type="ECO:0000313" key="2">
    <source>
        <dbReference type="EMBL" id="RPA92113.1"/>
    </source>
</evidence>
<feature type="region of interest" description="Disordered" evidence="1">
    <location>
        <begin position="66"/>
        <end position="92"/>
    </location>
</feature>
<evidence type="ECO:0000256" key="1">
    <source>
        <dbReference type="SAM" id="MobiDB-lite"/>
    </source>
</evidence>
<dbReference type="AlphaFoldDB" id="A0A3N4J176"/>
<reference evidence="2 3" key="1">
    <citation type="journal article" date="2018" name="Nat. Ecol. Evol.">
        <title>Pezizomycetes genomes reveal the molecular basis of ectomycorrhizal truffle lifestyle.</title>
        <authorList>
            <person name="Murat C."/>
            <person name="Payen T."/>
            <person name="Noel B."/>
            <person name="Kuo A."/>
            <person name="Morin E."/>
            <person name="Chen J."/>
            <person name="Kohler A."/>
            <person name="Krizsan K."/>
            <person name="Balestrini R."/>
            <person name="Da Silva C."/>
            <person name="Montanini B."/>
            <person name="Hainaut M."/>
            <person name="Levati E."/>
            <person name="Barry K.W."/>
            <person name="Belfiori B."/>
            <person name="Cichocki N."/>
            <person name="Clum A."/>
            <person name="Dockter R.B."/>
            <person name="Fauchery L."/>
            <person name="Guy J."/>
            <person name="Iotti M."/>
            <person name="Le Tacon F."/>
            <person name="Lindquist E.A."/>
            <person name="Lipzen A."/>
            <person name="Malagnac F."/>
            <person name="Mello A."/>
            <person name="Molinier V."/>
            <person name="Miyauchi S."/>
            <person name="Poulain J."/>
            <person name="Riccioni C."/>
            <person name="Rubini A."/>
            <person name="Sitrit Y."/>
            <person name="Splivallo R."/>
            <person name="Traeger S."/>
            <person name="Wang M."/>
            <person name="Zifcakova L."/>
            <person name="Wipf D."/>
            <person name="Zambonelli A."/>
            <person name="Paolocci F."/>
            <person name="Nowrousian M."/>
            <person name="Ottonello S."/>
            <person name="Baldrian P."/>
            <person name="Spatafora J.W."/>
            <person name="Henrissat B."/>
            <person name="Nagy L.G."/>
            <person name="Aury J.M."/>
            <person name="Wincker P."/>
            <person name="Grigoriev I.V."/>
            <person name="Bonfante P."/>
            <person name="Martin F.M."/>
        </authorList>
    </citation>
    <scope>NUCLEOTIDE SEQUENCE [LARGE SCALE GENOMIC DNA]</scope>
    <source>
        <strain evidence="2 3">120613-1</strain>
    </source>
</reference>
<sequence>MKETLLSSQPPLPAYLQIRSSSLGTLQHLAGTWVHRLGRRQTNLVSNGPHHSHYFSQIIPPDLPSFSAKKKQPPLIPKSSVPGGEPGLPRFV</sequence>